<dbReference type="AlphaFoldDB" id="A2XB65"/>
<gene>
    <name evidence="2" type="ORF">OsI_09505</name>
</gene>
<sequence>MGVQLNPKLLLVLREAKALKLREKARSRSRREASKIETKLSGRKTQMNEKEKCGGSLKKKKKKKKKREENVDAHQDAAGRRRPSPAPLRLRYAREMDGDQRWPQVQGAETRLEFFLALMGRGKDTRRNDSKFRYIDDL</sequence>
<evidence type="ECO:0000313" key="2">
    <source>
        <dbReference type="EMBL" id="EAY88075.1"/>
    </source>
</evidence>
<proteinExistence type="predicted"/>
<dbReference type="Proteomes" id="UP000007015">
    <property type="component" value="Chromosome 2"/>
</dbReference>
<feature type="compositionally biased region" description="Basic and acidic residues" evidence="1">
    <location>
        <begin position="22"/>
        <end position="53"/>
    </location>
</feature>
<dbReference type="Gramene" id="BGIOSGA005335-TA">
    <property type="protein sequence ID" value="BGIOSGA005335-PA"/>
    <property type="gene ID" value="BGIOSGA005335"/>
</dbReference>
<accession>A2XB65</accession>
<evidence type="ECO:0000313" key="3">
    <source>
        <dbReference type="Proteomes" id="UP000007015"/>
    </source>
</evidence>
<organism evidence="2 3">
    <name type="scientific">Oryza sativa subsp. indica</name>
    <name type="common">Rice</name>
    <dbReference type="NCBI Taxonomy" id="39946"/>
    <lineage>
        <taxon>Eukaryota</taxon>
        <taxon>Viridiplantae</taxon>
        <taxon>Streptophyta</taxon>
        <taxon>Embryophyta</taxon>
        <taxon>Tracheophyta</taxon>
        <taxon>Spermatophyta</taxon>
        <taxon>Magnoliopsida</taxon>
        <taxon>Liliopsida</taxon>
        <taxon>Poales</taxon>
        <taxon>Poaceae</taxon>
        <taxon>BOP clade</taxon>
        <taxon>Oryzoideae</taxon>
        <taxon>Oryzeae</taxon>
        <taxon>Oryzinae</taxon>
        <taxon>Oryza</taxon>
        <taxon>Oryza sativa</taxon>
    </lineage>
</organism>
<name>A2XB65_ORYSI</name>
<reference evidence="2 3" key="1">
    <citation type="journal article" date="2005" name="PLoS Biol.">
        <title>The genomes of Oryza sativa: a history of duplications.</title>
        <authorList>
            <person name="Yu J."/>
            <person name="Wang J."/>
            <person name="Lin W."/>
            <person name="Li S."/>
            <person name="Li H."/>
            <person name="Zhou J."/>
            <person name="Ni P."/>
            <person name="Dong W."/>
            <person name="Hu S."/>
            <person name="Zeng C."/>
            <person name="Zhang J."/>
            <person name="Zhang Y."/>
            <person name="Li R."/>
            <person name="Xu Z."/>
            <person name="Li S."/>
            <person name="Li X."/>
            <person name="Zheng H."/>
            <person name="Cong L."/>
            <person name="Lin L."/>
            <person name="Yin J."/>
            <person name="Geng J."/>
            <person name="Li G."/>
            <person name="Shi J."/>
            <person name="Liu J."/>
            <person name="Lv H."/>
            <person name="Li J."/>
            <person name="Wang J."/>
            <person name="Deng Y."/>
            <person name="Ran L."/>
            <person name="Shi X."/>
            <person name="Wang X."/>
            <person name="Wu Q."/>
            <person name="Li C."/>
            <person name="Ren X."/>
            <person name="Wang J."/>
            <person name="Wang X."/>
            <person name="Li D."/>
            <person name="Liu D."/>
            <person name="Zhang X."/>
            <person name="Ji Z."/>
            <person name="Zhao W."/>
            <person name="Sun Y."/>
            <person name="Zhang Z."/>
            <person name="Bao J."/>
            <person name="Han Y."/>
            <person name="Dong L."/>
            <person name="Ji J."/>
            <person name="Chen P."/>
            <person name="Wu S."/>
            <person name="Liu J."/>
            <person name="Xiao Y."/>
            <person name="Bu D."/>
            <person name="Tan J."/>
            <person name="Yang L."/>
            <person name="Ye C."/>
            <person name="Zhang J."/>
            <person name="Xu J."/>
            <person name="Zhou Y."/>
            <person name="Yu Y."/>
            <person name="Zhang B."/>
            <person name="Zhuang S."/>
            <person name="Wei H."/>
            <person name="Liu B."/>
            <person name="Lei M."/>
            <person name="Yu H."/>
            <person name="Li Y."/>
            <person name="Xu H."/>
            <person name="Wei S."/>
            <person name="He X."/>
            <person name="Fang L."/>
            <person name="Zhang Z."/>
            <person name="Zhang Y."/>
            <person name="Huang X."/>
            <person name="Su Z."/>
            <person name="Tong W."/>
            <person name="Li J."/>
            <person name="Tong Z."/>
            <person name="Li S."/>
            <person name="Ye J."/>
            <person name="Wang L."/>
            <person name="Fang L."/>
            <person name="Lei T."/>
            <person name="Chen C."/>
            <person name="Chen H."/>
            <person name="Xu Z."/>
            <person name="Li H."/>
            <person name="Huang H."/>
            <person name="Zhang F."/>
            <person name="Xu H."/>
            <person name="Li N."/>
            <person name="Zhao C."/>
            <person name="Li S."/>
            <person name="Dong L."/>
            <person name="Huang Y."/>
            <person name="Li L."/>
            <person name="Xi Y."/>
            <person name="Qi Q."/>
            <person name="Li W."/>
            <person name="Zhang B."/>
            <person name="Hu W."/>
            <person name="Zhang Y."/>
            <person name="Tian X."/>
            <person name="Jiao Y."/>
            <person name="Liang X."/>
            <person name="Jin J."/>
            <person name="Gao L."/>
            <person name="Zheng W."/>
            <person name="Hao B."/>
            <person name="Liu S."/>
            <person name="Wang W."/>
            <person name="Yuan L."/>
            <person name="Cao M."/>
            <person name="McDermott J."/>
            <person name="Samudrala R."/>
            <person name="Wang J."/>
            <person name="Wong G.K."/>
            <person name="Yang H."/>
        </authorList>
    </citation>
    <scope>NUCLEOTIDE SEQUENCE [LARGE SCALE GENOMIC DNA]</scope>
    <source>
        <strain evidence="3">cv. 93-11</strain>
    </source>
</reference>
<protein>
    <submittedName>
        <fullName evidence="2">Uncharacterized protein</fullName>
    </submittedName>
</protein>
<feature type="compositionally biased region" description="Basic and acidic residues" evidence="1">
    <location>
        <begin position="67"/>
        <end position="79"/>
    </location>
</feature>
<feature type="compositionally biased region" description="Basic residues" evidence="1">
    <location>
        <begin position="57"/>
        <end position="66"/>
    </location>
</feature>
<evidence type="ECO:0000256" key="1">
    <source>
        <dbReference type="SAM" id="MobiDB-lite"/>
    </source>
</evidence>
<feature type="region of interest" description="Disordered" evidence="1">
    <location>
        <begin position="22"/>
        <end position="88"/>
    </location>
</feature>
<dbReference type="EMBL" id="CM000127">
    <property type="protein sequence ID" value="EAY88075.1"/>
    <property type="molecule type" value="Genomic_DNA"/>
</dbReference>
<dbReference type="HOGENOM" id="CLU_1858565_0_0_1"/>
<keyword evidence="3" id="KW-1185">Reference proteome</keyword>